<keyword evidence="7" id="KW-1133">Transmembrane helix</keyword>
<feature type="signal peptide" evidence="7">
    <location>
        <begin position="1"/>
        <end position="19"/>
    </location>
</feature>
<evidence type="ECO:0000256" key="7">
    <source>
        <dbReference type="RuleBase" id="RU364112"/>
    </source>
</evidence>
<evidence type="ECO:0000313" key="10">
    <source>
        <dbReference type="Proteomes" id="UP000588068"/>
    </source>
</evidence>
<dbReference type="PANTHER" id="PTHR47870">
    <property type="entry name" value="CYTOCHROME C-TYPE BIOGENESIS PROTEIN CCMH"/>
    <property type="match status" value="1"/>
</dbReference>
<keyword evidence="3 7" id="KW-0479">Metal-binding</keyword>
<dbReference type="GO" id="GO:0017004">
    <property type="term" value="P:cytochrome complex assembly"/>
    <property type="evidence" value="ECO:0007669"/>
    <property type="project" value="UniProtKB-KW"/>
</dbReference>
<reference evidence="9 10" key="1">
    <citation type="submission" date="2020-08" db="EMBL/GenBank/DDBJ databases">
        <title>Genomic Encyclopedia of Type Strains, Phase IV (KMG-IV): sequencing the most valuable type-strain genomes for metagenomic binning, comparative biology and taxonomic classification.</title>
        <authorList>
            <person name="Goeker M."/>
        </authorList>
    </citation>
    <scope>NUCLEOTIDE SEQUENCE [LARGE SCALE GENOMIC DNA]</scope>
    <source>
        <strain evidence="9 10">DSM 26723</strain>
    </source>
</reference>
<feature type="transmembrane region" description="Helical" evidence="7">
    <location>
        <begin position="103"/>
        <end position="125"/>
    </location>
</feature>
<keyword evidence="4 7" id="KW-0732">Signal</keyword>
<evidence type="ECO:0000256" key="5">
    <source>
        <dbReference type="ARBA" id="ARBA00022748"/>
    </source>
</evidence>
<dbReference type="Pfam" id="PF03918">
    <property type="entry name" value="CcmH"/>
    <property type="match status" value="1"/>
</dbReference>
<accession>A0A841HHK5</accession>
<gene>
    <name evidence="9" type="ORF">HNQ60_001009</name>
</gene>
<keyword evidence="6 7" id="KW-0408">Iron</keyword>
<dbReference type="Proteomes" id="UP000588068">
    <property type="component" value="Unassembled WGS sequence"/>
</dbReference>
<name>A0A841HHK5_9GAMM</name>
<comment type="similarity">
    <text evidence="1 7">Belongs to the CcmH/CycL/Ccl2/NrfF family.</text>
</comment>
<dbReference type="EMBL" id="JACHHZ010000001">
    <property type="protein sequence ID" value="MBB6092163.1"/>
    <property type="molecule type" value="Genomic_DNA"/>
</dbReference>
<dbReference type="InterPro" id="IPR038297">
    <property type="entry name" value="CcmH/CycL/NrfF/Ccl2_sf"/>
</dbReference>
<keyword evidence="5" id="KW-0201">Cytochrome c-type biogenesis</keyword>
<organism evidence="9 10">
    <name type="scientific">Povalibacter uvarum</name>
    <dbReference type="NCBI Taxonomy" id="732238"/>
    <lineage>
        <taxon>Bacteria</taxon>
        <taxon>Pseudomonadati</taxon>
        <taxon>Pseudomonadota</taxon>
        <taxon>Gammaproteobacteria</taxon>
        <taxon>Steroidobacterales</taxon>
        <taxon>Steroidobacteraceae</taxon>
        <taxon>Povalibacter</taxon>
    </lineage>
</organism>
<proteinExistence type="inferred from homology"/>
<keyword evidence="2 7" id="KW-0349">Heme</keyword>
<protein>
    <recommendedName>
        <fullName evidence="7">Cytochrome c-type biogenesis protein</fullName>
    </recommendedName>
</protein>
<feature type="chain" id="PRO_5033111277" description="Cytochrome c-type biogenesis protein" evidence="7">
    <location>
        <begin position="20"/>
        <end position="147"/>
    </location>
</feature>
<keyword evidence="10" id="KW-1185">Reference proteome</keyword>
<comment type="caution">
    <text evidence="9">The sequence shown here is derived from an EMBL/GenBank/DDBJ whole genome shotgun (WGS) entry which is preliminary data.</text>
</comment>
<dbReference type="InterPro" id="IPR051263">
    <property type="entry name" value="C-type_cytochrome_biogenesis"/>
</dbReference>
<dbReference type="GO" id="GO:0046872">
    <property type="term" value="F:metal ion binding"/>
    <property type="evidence" value="ECO:0007669"/>
    <property type="project" value="UniProtKB-KW"/>
</dbReference>
<evidence type="ECO:0000256" key="4">
    <source>
        <dbReference type="ARBA" id="ARBA00022729"/>
    </source>
</evidence>
<feature type="domain" description="CcmH/CycL/Ccl2/NrfF N-terminal" evidence="8">
    <location>
        <begin position="8"/>
        <end position="142"/>
    </location>
</feature>
<evidence type="ECO:0000313" key="9">
    <source>
        <dbReference type="EMBL" id="MBB6092163.1"/>
    </source>
</evidence>
<evidence type="ECO:0000256" key="3">
    <source>
        <dbReference type="ARBA" id="ARBA00022723"/>
    </source>
</evidence>
<keyword evidence="7" id="KW-0812">Transmembrane</keyword>
<sequence length="147" mass="16134">MRICAAVLACMLLASFAHAIDTAPAFADPAQQARYERIARELRCLQCRSETIADSNASLAEDLRRQLRELIAAGKTDAEIMTYMTDRYGDYVLYRPPVKSNTWLLWAAPALLVLGGGVIAVVVILRKSKLPDDDLPEDDRARGSGAP</sequence>
<comment type="function">
    <text evidence="7">Possible subunit of a heme lyase.</text>
</comment>
<dbReference type="AlphaFoldDB" id="A0A841HHK5"/>
<keyword evidence="7" id="KW-0472">Membrane</keyword>
<dbReference type="InterPro" id="IPR005616">
    <property type="entry name" value="CcmH/CycL/Ccl2/NrfF_N"/>
</dbReference>
<dbReference type="GO" id="GO:0005886">
    <property type="term" value="C:plasma membrane"/>
    <property type="evidence" value="ECO:0007669"/>
    <property type="project" value="TreeGrafter"/>
</dbReference>
<dbReference type="CDD" id="cd16378">
    <property type="entry name" value="CcmH_N"/>
    <property type="match status" value="1"/>
</dbReference>
<dbReference type="PANTHER" id="PTHR47870:SF1">
    <property type="entry name" value="CYTOCHROME C-TYPE BIOGENESIS PROTEIN CCMH"/>
    <property type="match status" value="1"/>
</dbReference>
<dbReference type="Gene3D" id="1.10.8.640">
    <property type="entry name" value="Cytochrome C biogenesis protein"/>
    <property type="match status" value="1"/>
</dbReference>
<evidence type="ECO:0000256" key="6">
    <source>
        <dbReference type="ARBA" id="ARBA00023004"/>
    </source>
</evidence>
<dbReference type="FunFam" id="1.10.8.640:FF:000001">
    <property type="entry name" value="Cytochrome c-type biogenesis protein"/>
    <property type="match status" value="1"/>
</dbReference>
<dbReference type="RefSeq" id="WP_184329908.1">
    <property type="nucleotide sequence ID" value="NZ_JACHHZ010000001.1"/>
</dbReference>
<evidence type="ECO:0000256" key="1">
    <source>
        <dbReference type="ARBA" id="ARBA00010342"/>
    </source>
</evidence>
<evidence type="ECO:0000256" key="2">
    <source>
        <dbReference type="ARBA" id="ARBA00022617"/>
    </source>
</evidence>
<evidence type="ECO:0000259" key="8">
    <source>
        <dbReference type="Pfam" id="PF03918"/>
    </source>
</evidence>